<dbReference type="AlphaFoldDB" id="X1IYK4"/>
<comment type="caution">
    <text evidence="1">The sequence shown here is derived from an EMBL/GenBank/DDBJ whole genome shotgun (WGS) entry which is preliminary data.</text>
</comment>
<dbReference type="EMBL" id="BARU01042614">
    <property type="protein sequence ID" value="GAH86807.1"/>
    <property type="molecule type" value="Genomic_DNA"/>
</dbReference>
<accession>X1IYK4</accession>
<organism evidence="1">
    <name type="scientific">marine sediment metagenome</name>
    <dbReference type="NCBI Taxonomy" id="412755"/>
    <lineage>
        <taxon>unclassified sequences</taxon>
        <taxon>metagenomes</taxon>
        <taxon>ecological metagenomes</taxon>
    </lineage>
</organism>
<sequence>LLYVKIDILTWLKQGDSNQAHAEACTILTVGSCFIEVF</sequence>
<name>X1IYK4_9ZZZZ</name>
<evidence type="ECO:0000313" key="1">
    <source>
        <dbReference type="EMBL" id="GAH86807.1"/>
    </source>
</evidence>
<protein>
    <submittedName>
        <fullName evidence="1">Uncharacterized protein</fullName>
    </submittedName>
</protein>
<feature type="non-terminal residue" evidence="1">
    <location>
        <position position="1"/>
    </location>
</feature>
<proteinExistence type="predicted"/>
<gene>
    <name evidence="1" type="ORF">S03H2_65444</name>
</gene>
<reference evidence="1" key="1">
    <citation type="journal article" date="2014" name="Front. Microbiol.">
        <title>High frequency of phylogenetically diverse reductive dehalogenase-homologous genes in deep subseafloor sedimentary metagenomes.</title>
        <authorList>
            <person name="Kawai M."/>
            <person name="Futagami T."/>
            <person name="Toyoda A."/>
            <person name="Takaki Y."/>
            <person name="Nishi S."/>
            <person name="Hori S."/>
            <person name="Arai W."/>
            <person name="Tsubouchi T."/>
            <person name="Morono Y."/>
            <person name="Uchiyama I."/>
            <person name="Ito T."/>
            <person name="Fujiyama A."/>
            <person name="Inagaki F."/>
            <person name="Takami H."/>
        </authorList>
    </citation>
    <scope>NUCLEOTIDE SEQUENCE</scope>
    <source>
        <strain evidence="1">Expedition CK06-06</strain>
    </source>
</reference>